<sequence>MVTNVRFFKMIWELIKSGEFNMMNVCLSNCKLVKRCNSSFIASVFMNDSPIKDLIIKKSLCTYVVLVGDNNVKNTLTMKGVLQNFELVLGLK</sequence>
<evidence type="ECO:0000313" key="1">
    <source>
        <dbReference type="EMBL" id="RDX91465.1"/>
    </source>
</evidence>
<reference evidence="1" key="1">
    <citation type="submission" date="2018-05" db="EMBL/GenBank/DDBJ databases">
        <title>Draft genome of Mucuna pruriens seed.</title>
        <authorList>
            <person name="Nnadi N.E."/>
            <person name="Vos R."/>
            <person name="Hasami M.H."/>
            <person name="Devisetty U.K."/>
            <person name="Aguiy J.C."/>
        </authorList>
    </citation>
    <scope>NUCLEOTIDE SEQUENCE [LARGE SCALE GENOMIC DNA]</scope>
    <source>
        <strain evidence="1">JCA_2017</strain>
    </source>
</reference>
<feature type="non-terminal residue" evidence="1">
    <location>
        <position position="1"/>
    </location>
</feature>
<comment type="caution">
    <text evidence="1">The sequence shown here is derived from an EMBL/GenBank/DDBJ whole genome shotgun (WGS) entry which is preliminary data.</text>
</comment>
<protein>
    <submittedName>
        <fullName evidence="1">Uncharacterized protein</fullName>
    </submittedName>
</protein>
<organism evidence="1 2">
    <name type="scientific">Mucuna pruriens</name>
    <name type="common">Velvet bean</name>
    <name type="synonym">Dolichos pruriens</name>
    <dbReference type="NCBI Taxonomy" id="157652"/>
    <lineage>
        <taxon>Eukaryota</taxon>
        <taxon>Viridiplantae</taxon>
        <taxon>Streptophyta</taxon>
        <taxon>Embryophyta</taxon>
        <taxon>Tracheophyta</taxon>
        <taxon>Spermatophyta</taxon>
        <taxon>Magnoliopsida</taxon>
        <taxon>eudicotyledons</taxon>
        <taxon>Gunneridae</taxon>
        <taxon>Pentapetalae</taxon>
        <taxon>rosids</taxon>
        <taxon>fabids</taxon>
        <taxon>Fabales</taxon>
        <taxon>Fabaceae</taxon>
        <taxon>Papilionoideae</taxon>
        <taxon>50 kb inversion clade</taxon>
        <taxon>NPAAA clade</taxon>
        <taxon>indigoferoid/millettioid clade</taxon>
        <taxon>Phaseoleae</taxon>
        <taxon>Mucuna</taxon>
    </lineage>
</organism>
<dbReference type="AlphaFoldDB" id="A0A371GLN1"/>
<keyword evidence="2" id="KW-1185">Reference proteome</keyword>
<gene>
    <name evidence="1" type="ORF">CR513_26553</name>
</gene>
<proteinExistence type="predicted"/>
<dbReference type="EMBL" id="QJKJ01005118">
    <property type="protein sequence ID" value="RDX91465.1"/>
    <property type="molecule type" value="Genomic_DNA"/>
</dbReference>
<name>A0A371GLN1_MUCPR</name>
<evidence type="ECO:0000313" key="2">
    <source>
        <dbReference type="Proteomes" id="UP000257109"/>
    </source>
</evidence>
<feature type="non-terminal residue" evidence="1">
    <location>
        <position position="92"/>
    </location>
</feature>
<dbReference type="Proteomes" id="UP000257109">
    <property type="component" value="Unassembled WGS sequence"/>
</dbReference>
<accession>A0A371GLN1</accession>